<evidence type="ECO:0008006" key="3">
    <source>
        <dbReference type="Google" id="ProtNLM"/>
    </source>
</evidence>
<evidence type="ECO:0000313" key="1">
    <source>
        <dbReference type="EMBL" id="EJK56885.1"/>
    </source>
</evidence>
<dbReference type="OrthoDB" id="207311at2759"/>
<protein>
    <recommendedName>
        <fullName evidence="3">Reverse transcriptase domain-containing protein</fullName>
    </recommendedName>
</protein>
<feature type="non-terminal residue" evidence="1">
    <location>
        <position position="213"/>
    </location>
</feature>
<sequence>MEMHADSPLGVCCACDSLTVCDLLCIDFPPLLAARLVSEDLPARPSIAEREVKAKSYETKFELDDPLTRDEFERAVNKLKAGKASGLNGVPPEAFKAMDEELRTLVFGYCVRFWDGEDFRGWQMSQCVPVPKSGDLSNPNKWRGVMLMDVTSKIFSSILNERIFKIVQKHGNRFQFGGTPKVGCADGLFTIKTLLQYEAKPRPRHIFMLHLLT</sequence>
<name>K0RV50_THAOC</name>
<evidence type="ECO:0000313" key="2">
    <source>
        <dbReference type="Proteomes" id="UP000266841"/>
    </source>
</evidence>
<comment type="caution">
    <text evidence="1">The sequence shown here is derived from an EMBL/GenBank/DDBJ whole genome shotgun (WGS) entry which is preliminary data.</text>
</comment>
<dbReference type="eggNOG" id="ENOG502S130">
    <property type="taxonomic scope" value="Eukaryota"/>
</dbReference>
<dbReference type="AlphaFoldDB" id="K0RV50"/>
<dbReference type="PANTHER" id="PTHR19446">
    <property type="entry name" value="REVERSE TRANSCRIPTASES"/>
    <property type="match status" value="1"/>
</dbReference>
<proteinExistence type="predicted"/>
<dbReference type="EMBL" id="AGNL01030238">
    <property type="protein sequence ID" value="EJK56885.1"/>
    <property type="molecule type" value="Genomic_DNA"/>
</dbReference>
<gene>
    <name evidence="1" type="ORF">THAOC_23137</name>
</gene>
<reference evidence="1 2" key="1">
    <citation type="journal article" date="2012" name="Genome Biol.">
        <title>Genome and low-iron response of an oceanic diatom adapted to chronic iron limitation.</title>
        <authorList>
            <person name="Lommer M."/>
            <person name="Specht M."/>
            <person name="Roy A.S."/>
            <person name="Kraemer L."/>
            <person name="Andreson R."/>
            <person name="Gutowska M.A."/>
            <person name="Wolf J."/>
            <person name="Bergner S.V."/>
            <person name="Schilhabel M.B."/>
            <person name="Klostermeier U.C."/>
            <person name="Beiko R.G."/>
            <person name="Rosenstiel P."/>
            <person name="Hippler M."/>
            <person name="Laroche J."/>
        </authorList>
    </citation>
    <scope>NUCLEOTIDE SEQUENCE [LARGE SCALE GENOMIC DNA]</scope>
    <source>
        <strain evidence="1 2">CCMP1005</strain>
    </source>
</reference>
<dbReference type="Proteomes" id="UP000266841">
    <property type="component" value="Unassembled WGS sequence"/>
</dbReference>
<accession>K0RV50</accession>
<keyword evidence="2" id="KW-1185">Reference proteome</keyword>
<organism evidence="1 2">
    <name type="scientific">Thalassiosira oceanica</name>
    <name type="common">Marine diatom</name>
    <dbReference type="NCBI Taxonomy" id="159749"/>
    <lineage>
        <taxon>Eukaryota</taxon>
        <taxon>Sar</taxon>
        <taxon>Stramenopiles</taxon>
        <taxon>Ochrophyta</taxon>
        <taxon>Bacillariophyta</taxon>
        <taxon>Coscinodiscophyceae</taxon>
        <taxon>Thalassiosirophycidae</taxon>
        <taxon>Thalassiosirales</taxon>
        <taxon>Thalassiosiraceae</taxon>
        <taxon>Thalassiosira</taxon>
    </lineage>
</organism>